<keyword evidence="1" id="KW-0812">Transmembrane</keyword>
<dbReference type="PANTHER" id="PTHR33116:SF80">
    <property type="entry name" value="REVERSE TRANSCRIPTASE ZINC-BINDING DOMAIN-CONTAINING PROTEIN"/>
    <property type="match status" value="1"/>
</dbReference>
<accession>A0A151TJ82</accession>
<protein>
    <submittedName>
        <fullName evidence="3">Transposon TX1 uncharacterized</fullName>
    </submittedName>
</protein>
<dbReference type="InterPro" id="IPR000477">
    <property type="entry name" value="RT_dom"/>
</dbReference>
<dbReference type="PANTHER" id="PTHR33116">
    <property type="entry name" value="REVERSE TRANSCRIPTASE ZINC-BINDING DOMAIN-CONTAINING PROTEIN-RELATED-RELATED"/>
    <property type="match status" value="1"/>
</dbReference>
<gene>
    <name evidence="3" type="ORF">KK1_013403</name>
</gene>
<feature type="transmembrane region" description="Helical" evidence="1">
    <location>
        <begin position="563"/>
        <end position="584"/>
    </location>
</feature>
<keyword evidence="4" id="KW-1185">Reference proteome</keyword>
<keyword evidence="1" id="KW-0472">Membrane</keyword>
<evidence type="ECO:0000313" key="3">
    <source>
        <dbReference type="EMBL" id="KYP67083.1"/>
    </source>
</evidence>
<feature type="domain" description="Reverse transcriptase" evidence="2">
    <location>
        <begin position="145"/>
        <end position="289"/>
    </location>
</feature>
<dbReference type="Proteomes" id="UP000075243">
    <property type="component" value="Chromosome 6"/>
</dbReference>
<sequence>MWLQHPKSRDIVANAWNLSVYGNPMHILTKSLRMQLIHTHVLDHSKSLFSHVVPIADCSEFLKVIPKSITPSDNMRLAILPTMEEVKNAVFSLSPNSSIGPDGFPRSFFQHFWDIIRMDVYNFVLQFFQQGMIIPNYNSSHVILIPKESGTDEIGNFHPIVVSNFKYKIISKVLSDRLSSVIDKVVSSHQRGFISDRSITDCIALTSEAINLLDKNIYFGNTALKIDIRKAFDKLDWSFLINVSKAFGFCDVFCHWISALLRSDELSILVNGQPIGFFSCCRGVRWATPNLLCFFVLLRRFLAGPCRVPFPIHVLYTNDIKILCKCSLQNLSNIMALFRCYKTEFLLPIVDRIKSKLAMWKGVLLSYMGCVLLVKFVLQNMLIHNFQVYKWPLSLLKLIESWFRNFIWSGPIYQSKLTTVHWHIVCSNFDEGGLGVRSLMDINNAYMLKLCWNFVKKDSNWASMLASKVYKRSGDVIYYLASTIWASIRDMYSIVKDNSTWKIGIGKKVNFWIDRWLSMLIIDILNIDVSLHPKLTSTVDCFIRNGSWHLQLRGKIVIFPFDFFSPAPKVVWLVLVAGFFYMYMVKEMKSNLH</sequence>
<evidence type="ECO:0000256" key="1">
    <source>
        <dbReference type="SAM" id="Phobius"/>
    </source>
</evidence>
<name>A0A151TJ82_CAJCA</name>
<dbReference type="AlphaFoldDB" id="A0A151TJ82"/>
<dbReference type="Pfam" id="PF00078">
    <property type="entry name" value="RVT_1"/>
    <property type="match status" value="1"/>
</dbReference>
<evidence type="ECO:0000259" key="2">
    <source>
        <dbReference type="Pfam" id="PF00078"/>
    </source>
</evidence>
<dbReference type="STRING" id="3821.A0A151TJ82"/>
<proteinExistence type="predicted"/>
<keyword evidence="1" id="KW-1133">Transmembrane helix</keyword>
<organism evidence="3 4">
    <name type="scientific">Cajanus cajan</name>
    <name type="common">Pigeon pea</name>
    <name type="synonym">Cajanus indicus</name>
    <dbReference type="NCBI Taxonomy" id="3821"/>
    <lineage>
        <taxon>Eukaryota</taxon>
        <taxon>Viridiplantae</taxon>
        <taxon>Streptophyta</taxon>
        <taxon>Embryophyta</taxon>
        <taxon>Tracheophyta</taxon>
        <taxon>Spermatophyta</taxon>
        <taxon>Magnoliopsida</taxon>
        <taxon>eudicotyledons</taxon>
        <taxon>Gunneridae</taxon>
        <taxon>Pentapetalae</taxon>
        <taxon>rosids</taxon>
        <taxon>fabids</taxon>
        <taxon>Fabales</taxon>
        <taxon>Fabaceae</taxon>
        <taxon>Papilionoideae</taxon>
        <taxon>50 kb inversion clade</taxon>
        <taxon>NPAAA clade</taxon>
        <taxon>indigoferoid/millettioid clade</taxon>
        <taxon>Phaseoleae</taxon>
        <taxon>Cajanus</taxon>
    </lineage>
</organism>
<evidence type="ECO:0000313" key="4">
    <source>
        <dbReference type="Proteomes" id="UP000075243"/>
    </source>
</evidence>
<dbReference type="EMBL" id="CM003608">
    <property type="protein sequence ID" value="KYP67083.1"/>
    <property type="molecule type" value="Genomic_DNA"/>
</dbReference>
<dbReference type="OMA" id="KHERTAT"/>
<reference evidence="3 4" key="1">
    <citation type="journal article" date="2012" name="Nat. Biotechnol.">
        <title>Draft genome sequence of pigeonpea (Cajanus cajan), an orphan legume crop of resource-poor farmers.</title>
        <authorList>
            <person name="Varshney R.K."/>
            <person name="Chen W."/>
            <person name="Li Y."/>
            <person name="Bharti A.K."/>
            <person name="Saxena R.K."/>
            <person name="Schlueter J.A."/>
            <person name="Donoghue M.T."/>
            <person name="Azam S."/>
            <person name="Fan G."/>
            <person name="Whaley A.M."/>
            <person name="Farmer A.D."/>
            <person name="Sheridan J."/>
            <person name="Iwata A."/>
            <person name="Tuteja R."/>
            <person name="Penmetsa R.V."/>
            <person name="Wu W."/>
            <person name="Upadhyaya H.D."/>
            <person name="Yang S.P."/>
            <person name="Shah T."/>
            <person name="Saxena K.B."/>
            <person name="Michael T."/>
            <person name="McCombie W.R."/>
            <person name="Yang B."/>
            <person name="Zhang G."/>
            <person name="Yang H."/>
            <person name="Wang J."/>
            <person name="Spillane C."/>
            <person name="Cook D.R."/>
            <person name="May G.D."/>
            <person name="Xu X."/>
            <person name="Jackson S.A."/>
        </authorList>
    </citation>
    <scope>NUCLEOTIDE SEQUENCE [LARGE SCALE GENOMIC DNA]</scope>
    <source>
        <strain evidence="4">cv. Asha</strain>
    </source>
</reference>
<dbReference type="Gramene" id="C.cajan_13002.t">
    <property type="protein sequence ID" value="C.cajan_13002.t"/>
    <property type="gene ID" value="C.cajan_13002"/>
</dbReference>